<accession>U9UKY2</accession>
<name>U9UKY2_RHIID</name>
<evidence type="ECO:0000313" key="1">
    <source>
        <dbReference type="EMBL" id="ESA16266.1"/>
    </source>
</evidence>
<gene>
    <name evidence="1" type="ORF">GLOINDRAFT_22986</name>
</gene>
<sequence>MGYCGPQNLVIKEALSETLKKCAFRNGLHLEKGIVQGHPIKKRKDETLIKHLVK</sequence>
<protein>
    <submittedName>
        <fullName evidence="1">Uncharacterized protein</fullName>
    </submittedName>
</protein>
<dbReference type="AlphaFoldDB" id="U9UKY2"/>
<dbReference type="HOGENOM" id="CLU_3051491_0_0_1"/>
<proteinExistence type="predicted"/>
<dbReference type="EMBL" id="KI281188">
    <property type="protein sequence ID" value="ESA16266.1"/>
    <property type="molecule type" value="Genomic_DNA"/>
</dbReference>
<organism evidence="1">
    <name type="scientific">Rhizophagus irregularis (strain DAOM 181602 / DAOM 197198 / MUCL 43194)</name>
    <name type="common">Arbuscular mycorrhizal fungus</name>
    <name type="synonym">Glomus intraradices</name>
    <dbReference type="NCBI Taxonomy" id="747089"/>
    <lineage>
        <taxon>Eukaryota</taxon>
        <taxon>Fungi</taxon>
        <taxon>Fungi incertae sedis</taxon>
        <taxon>Mucoromycota</taxon>
        <taxon>Glomeromycotina</taxon>
        <taxon>Glomeromycetes</taxon>
        <taxon>Glomerales</taxon>
        <taxon>Glomeraceae</taxon>
        <taxon>Rhizophagus</taxon>
    </lineage>
</organism>
<reference evidence="1" key="1">
    <citation type="submission" date="2013-07" db="EMBL/GenBank/DDBJ databases">
        <title>The genome of an arbuscular mycorrhizal fungus provides insights into the evolution of the oldest plant symbiosis.</title>
        <authorList>
            <consortium name="DOE Joint Genome Institute"/>
            <person name="Tisserant E."/>
            <person name="Malbreil M."/>
            <person name="Kuo A."/>
            <person name="Kohler A."/>
            <person name="Symeonidi A."/>
            <person name="Balestrini R."/>
            <person name="Charron P."/>
            <person name="Duensing N."/>
            <person name="Frei-dit-Frey N."/>
            <person name="Gianinazzi-Pearson V."/>
            <person name="Gilbert B."/>
            <person name="Handa Y."/>
            <person name="Hijri M."/>
            <person name="Kaul R."/>
            <person name="Kawaguchi M."/>
            <person name="Krajinski F."/>
            <person name="Lammers P."/>
            <person name="Lapierre D."/>
            <person name="Masclaux F.G."/>
            <person name="Murat C."/>
            <person name="Morin E."/>
            <person name="Ndikumana S."/>
            <person name="Pagni M."/>
            <person name="Petitpierre D."/>
            <person name="Requena N."/>
            <person name="Rosikiewicz P."/>
            <person name="Riley R."/>
            <person name="Saito K."/>
            <person name="San Clemente H."/>
            <person name="Shapiro H."/>
            <person name="van Tuinen D."/>
            <person name="Becard G."/>
            <person name="Bonfante P."/>
            <person name="Paszkowski U."/>
            <person name="Shachar-Hill Y."/>
            <person name="Young J.P."/>
            <person name="Sanders I.R."/>
            <person name="Henrissat B."/>
            <person name="Rensing S.A."/>
            <person name="Grigoriev I.V."/>
            <person name="Corradi N."/>
            <person name="Roux C."/>
            <person name="Martin F."/>
        </authorList>
    </citation>
    <scope>NUCLEOTIDE SEQUENCE</scope>
    <source>
        <strain evidence="1">DAOM 197198</strain>
    </source>
</reference>